<sequence length="56" mass="6743">MPGPTVTEIRLTKKRYLELRKLAEELYDWLKLHRVDYKKGECCKLKSFTIELLETD</sequence>
<gene>
    <name evidence="1" type="ORF">MM415A00442_0005</name>
    <name evidence="2" type="ORF">MM415B05409_0008</name>
</gene>
<dbReference type="EMBL" id="MT142480">
    <property type="protein sequence ID" value="QJA82122.1"/>
    <property type="molecule type" value="Genomic_DNA"/>
</dbReference>
<evidence type="ECO:0000313" key="1">
    <source>
        <dbReference type="EMBL" id="QJA82122.1"/>
    </source>
</evidence>
<name>A0A6M3LKG6_9ZZZZ</name>
<dbReference type="EMBL" id="MT143311">
    <property type="protein sequence ID" value="QJA95400.1"/>
    <property type="molecule type" value="Genomic_DNA"/>
</dbReference>
<protein>
    <submittedName>
        <fullName evidence="2">Uncharacterized protein</fullName>
    </submittedName>
</protein>
<evidence type="ECO:0000313" key="2">
    <source>
        <dbReference type="EMBL" id="QJA95400.1"/>
    </source>
</evidence>
<proteinExistence type="predicted"/>
<accession>A0A6M3LKG6</accession>
<dbReference type="AlphaFoldDB" id="A0A6M3LKG6"/>
<reference evidence="2" key="1">
    <citation type="submission" date="2020-03" db="EMBL/GenBank/DDBJ databases">
        <title>The deep terrestrial virosphere.</title>
        <authorList>
            <person name="Holmfeldt K."/>
            <person name="Nilsson E."/>
            <person name="Simone D."/>
            <person name="Lopez-Fernandez M."/>
            <person name="Wu X."/>
            <person name="de Brujin I."/>
            <person name="Lundin D."/>
            <person name="Andersson A."/>
            <person name="Bertilsson S."/>
            <person name="Dopson M."/>
        </authorList>
    </citation>
    <scope>NUCLEOTIDE SEQUENCE</scope>
    <source>
        <strain evidence="1">MM415A00442</strain>
        <strain evidence="2">MM415B05409</strain>
    </source>
</reference>
<organism evidence="2">
    <name type="scientific">viral metagenome</name>
    <dbReference type="NCBI Taxonomy" id="1070528"/>
    <lineage>
        <taxon>unclassified sequences</taxon>
        <taxon>metagenomes</taxon>
        <taxon>organismal metagenomes</taxon>
    </lineage>
</organism>